<dbReference type="PIRSF" id="PIRSF001589">
    <property type="entry name" value="Asn_synthetase_glu-h"/>
    <property type="match status" value="1"/>
</dbReference>
<keyword evidence="11" id="KW-0436">Ligase</keyword>
<dbReference type="GO" id="GO:0004066">
    <property type="term" value="F:asparagine synthase (glutamine-hydrolyzing) activity"/>
    <property type="evidence" value="ECO:0007669"/>
    <property type="project" value="UniProtKB-EC"/>
</dbReference>
<evidence type="ECO:0000256" key="2">
    <source>
        <dbReference type="ARBA" id="ARBA00005752"/>
    </source>
</evidence>
<proteinExistence type="inferred from homology"/>
<dbReference type="GO" id="GO:0006529">
    <property type="term" value="P:asparagine biosynthetic process"/>
    <property type="evidence" value="ECO:0007669"/>
    <property type="project" value="InterPro"/>
</dbReference>
<dbReference type="InterPro" id="IPR029055">
    <property type="entry name" value="Ntn_hydrolases_N"/>
</dbReference>
<dbReference type="RefSeq" id="WP_309937047.1">
    <property type="nucleotide sequence ID" value="NZ_AP025305.1"/>
</dbReference>
<dbReference type="SUPFAM" id="SSF56235">
    <property type="entry name" value="N-terminal nucleophile aminohydrolases (Ntn hydrolases)"/>
    <property type="match status" value="1"/>
</dbReference>
<dbReference type="Gene3D" id="3.60.20.10">
    <property type="entry name" value="Glutamine Phosphoribosylpyrophosphate, subunit 1, domain 1"/>
    <property type="match status" value="1"/>
</dbReference>
<keyword evidence="6" id="KW-0315">Glutamine amidotransferase</keyword>
<dbReference type="InterPro" id="IPR006426">
    <property type="entry name" value="Asn_synth_AEB"/>
</dbReference>
<evidence type="ECO:0000256" key="9">
    <source>
        <dbReference type="PIRSR" id="PIRSR001589-3"/>
    </source>
</evidence>
<keyword evidence="5 8" id="KW-0067">ATP-binding</keyword>
<organism evidence="11 12">
    <name type="scientific">Aureibacter tunicatorum</name>
    <dbReference type="NCBI Taxonomy" id="866807"/>
    <lineage>
        <taxon>Bacteria</taxon>
        <taxon>Pseudomonadati</taxon>
        <taxon>Bacteroidota</taxon>
        <taxon>Cytophagia</taxon>
        <taxon>Cytophagales</taxon>
        <taxon>Persicobacteraceae</taxon>
        <taxon>Aureibacter</taxon>
    </lineage>
</organism>
<evidence type="ECO:0000256" key="4">
    <source>
        <dbReference type="ARBA" id="ARBA00022741"/>
    </source>
</evidence>
<dbReference type="InterPro" id="IPR051786">
    <property type="entry name" value="ASN_synthetase/amidase"/>
</dbReference>
<dbReference type="GO" id="GO:0005524">
    <property type="term" value="F:ATP binding"/>
    <property type="evidence" value="ECO:0007669"/>
    <property type="project" value="UniProtKB-KW"/>
</dbReference>
<dbReference type="CDD" id="cd00712">
    <property type="entry name" value="AsnB"/>
    <property type="match status" value="1"/>
</dbReference>
<dbReference type="InterPro" id="IPR017932">
    <property type="entry name" value="GATase_2_dom"/>
</dbReference>
<feature type="binding site" evidence="8">
    <location>
        <position position="100"/>
    </location>
    <ligand>
        <name>L-glutamine</name>
        <dbReference type="ChEBI" id="CHEBI:58359"/>
    </ligand>
</feature>
<dbReference type="AlphaFoldDB" id="A0AAE4BRA9"/>
<comment type="caution">
    <text evidence="11">The sequence shown here is derived from an EMBL/GenBank/DDBJ whole genome shotgun (WGS) entry which is preliminary data.</text>
</comment>
<name>A0AAE4BRA9_9BACT</name>
<keyword evidence="12" id="KW-1185">Reference proteome</keyword>
<dbReference type="PROSITE" id="PS51278">
    <property type="entry name" value="GATASE_TYPE_2"/>
    <property type="match status" value="1"/>
</dbReference>
<comment type="pathway">
    <text evidence="1">Amino-acid biosynthesis; L-asparagine biosynthesis; L-asparagine from L-aspartate (L-Gln route): step 1/1.</text>
</comment>
<evidence type="ECO:0000313" key="11">
    <source>
        <dbReference type="EMBL" id="MDR6237580.1"/>
    </source>
</evidence>
<sequence length="615" mass="70318">MSGINLLANLHQVDEKGIRSMNASVSHGEGSNFQIKKIRNTYLHIGAEIVSSKDSSKPIEQPLTSDDEMDFLAFEGELFNSFDLKNELIAKGVTFKSSSDAEVVLHALREFGLEVIGRFNGTYSLCYLDARMERVVLARDPHGIKPLYYFHNGVDFACASSSIKGVLASGNIAKEIDRKQVNHFLQFGFTEPSKTVYKDVFEVPRGSCMVLENWDEVKSYRFVSSEEKVEINDEINDEQLQQKFEDLLLDSISQSQAFRQDFGVLFDGTIQAALMMSLGHKHGIIPTQMFSISYGDEKSDEIIANMAYDLRTSNRAIELDKENRTLFYDYVRSMDQPVSDKNSFINYLISLKATDYVKYAWSSDGGAELTGGYGRDWAFYLYLSNYKNMVNYLPMLKKGAKYLPSALDFAFGGTITYIKKYANKIDPDPALTYHNLVSDNTLNLFEMPDSGIVSDPESPEFIESNLAKLIEFERGANLERSVLPINQAVYNQMNLELRLPYLDKQLSGFLKSIPEMKFFEQGRNWLFERTIRHTGLEKYLSYLKPNPVFPIGNMIKSNMFKKVLEDLKESKGKIYEYVDIKQAENIIMEHRAEQADHSEIIWRMLVLMIWLEEVS</sequence>
<dbReference type="InterPro" id="IPR014729">
    <property type="entry name" value="Rossmann-like_a/b/a_fold"/>
</dbReference>
<feature type="binding site" evidence="8">
    <location>
        <position position="265"/>
    </location>
    <ligand>
        <name>ATP</name>
        <dbReference type="ChEBI" id="CHEBI:30616"/>
    </ligand>
</feature>
<evidence type="ECO:0000256" key="1">
    <source>
        <dbReference type="ARBA" id="ARBA00005187"/>
    </source>
</evidence>
<reference evidence="11" key="1">
    <citation type="submission" date="2023-07" db="EMBL/GenBank/DDBJ databases">
        <title>Genomic Encyclopedia of Type Strains, Phase IV (KMG-IV): sequencing the most valuable type-strain genomes for metagenomic binning, comparative biology and taxonomic classification.</title>
        <authorList>
            <person name="Goeker M."/>
        </authorList>
    </citation>
    <scope>NUCLEOTIDE SEQUENCE</scope>
    <source>
        <strain evidence="11">DSM 26174</strain>
    </source>
</reference>
<dbReference type="Pfam" id="PF00733">
    <property type="entry name" value="Asn_synthase"/>
    <property type="match status" value="1"/>
</dbReference>
<dbReference type="SUPFAM" id="SSF52402">
    <property type="entry name" value="Adenine nucleotide alpha hydrolases-like"/>
    <property type="match status" value="1"/>
</dbReference>
<evidence type="ECO:0000259" key="10">
    <source>
        <dbReference type="PROSITE" id="PS51278"/>
    </source>
</evidence>
<keyword evidence="4 8" id="KW-0547">Nucleotide-binding</keyword>
<protein>
    <recommendedName>
        <fullName evidence="3">asparagine synthase (glutamine-hydrolyzing)</fullName>
        <ecNumber evidence="3">6.3.5.4</ecNumber>
    </recommendedName>
</protein>
<accession>A0AAE4BRA9</accession>
<evidence type="ECO:0000256" key="3">
    <source>
        <dbReference type="ARBA" id="ARBA00012737"/>
    </source>
</evidence>
<feature type="site" description="Important for beta-aspartyl-AMP intermediate formation" evidence="9">
    <location>
        <position position="364"/>
    </location>
</feature>
<evidence type="ECO:0000256" key="8">
    <source>
        <dbReference type="PIRSR" id="PIRSR001589-2"/>
    </source>
</evidence>
<evidence type="ECO:0000256" key="5">
    <source>
        <dbReference type="ARBA" id="ARBA00022840"/>
    </source>
</evidence>
<dbReference type="InterPro" id="IPR001962">
    <property type="entry name" value="Asn_synthase"/>
</dbReference>
<evidence type="ECO:0000256" key="6">
    <source>
        <dbReference type="ARBA" id="ARBA00022962"/>
    </source>
</evidence>
<feature type="domain" description="Glutamine amidotransferase type-2" evidence="10">
    <location>
        <begin position="1"/>
        <end position="214"/>
    </location>
</feature>
<gene>
    <name evidence="11" type="ORF">HNQ88_000556</name>
</gene>
<dbReference type="EMBL" id="JAVDQD010000001">
    <property type="protein sequence ID" value="MDR6237580.1"/>
    <property type="molecule type" value="Genomic_DNA"/>
</dbReference>
<comment type="similarity">
    <text evidence="2">Belongs to the asparagine synthetase family.</text>
</comment>
<dbReference type="InterPro" id="IPR033738">
    <property type="entry name" value="AsnB_N"/>
</dbReference>
<dbReference type="EC" id="6.3.5.4" evidence="3"/>
<dbReference type="Pfam" id="PF13537">
    <property type="entry name" value="GATase_7"/>
    <property type="match status" value="1"/>
</dbReference>
<dbReference type="PANTHER" id="PTHR43284">
    <property type="entry name" value="ASPARAGINE SYNTHETASE (GLUTAMINE-HYDROLYZING)"/>
    <property type="match status" value="1"/>
</dbReference>
<dbReference type="Gene3D" id="3.40.50.620">
    <property type="entry name" value="HUPs"/>
    <property type="match status" value="1"/>
</dbReference>
<evidence type="ECO:0000256" key="7">
    <source>
        <dbReference type="ARBA" id="ARBA00048741"/>
    </source>
</evidence>
<feature type="binding site" evidence="8">
    <location>
        <position position="292"/>
    </location>
    <ligand>
        <name>ATP</name>
        <dbReference type="ChEBI" id="CHEBI:30616"/>
    </ligand>
</feature>
<comment type="catalytic activity">
    <reaction evidence="7">
        <text>L-aspartate + L-glutamine + ATP + H2O = L-asparagine + L-glutamate + AMP + diphosphate + H(+)</text>
        <dbReference type="Rhea" id="RHEA:12228"/>
        <dbReference type="ChEBI" id="CHEBI:15377"/>
        <dbReference type="ChEBI" id="CHEBI:15378"/>
        <dbReference type="ChEBI" id="CHEBI:29985"/>
        <dbReference type="ChEBI" id="CHEBI:29991"/>
        <dbReference type="ChEBI" id="CHEBI:30616"/>
        <dbReference type="ChEBI" id="CHEBI:33019"/>
        <dbReference type="ChEBI" id="CHEBI:58048"/>
        <dbReference type="ChEBI" id="CHEBI:58359"/>
        <dbReference type="ChEBI" id="CHEBI:456215"/>
        <dbReference type="EC" id="6.3.5.4"/>
    </reaction>
</comment>
<evidence type="ECO:0000313" key="12">
    <source>
        <dbReference type="Proteomes" id="UP001185092"/>
    </source>
</evidence>
<dbReference type="Proteomes" id="UP001185092">
    <property type="component" value="Unassembled WGS sequence"/>
</dbReference>
<dbReference type="PANTHER" id="PTHR43284:SF1">
    <property type="entry name" value="ASPARAGINE SYNTHETASE"/>
    <property type="match status" value="1"/>
</dbReference>